<reference evidence="9 10" key="1">
    <citation type="submission" date="2019-02" db="EMBL/GenBank/DDBJ databases">
        <title>Paenibacillus sp. nov., isolated from surface-sterilized tissue of Thalictrum simplex L.</title>
        <authorList>
            <person name="Tuo L."/>
        </authorList>
    </citation>
    <scope>NUCLEOTIDE SEQUENCE [LARGE SCALE GENOMIC DNA]</scope>
    <source>
        <strain evidence="9 10">N2SHLJ1</strain>
    </source>
</reference>
<evidence type="ECO:0000256" key="6">
    <source>
        <dbReference type="ARBA" id="ARBA00023136"/>
    </source>
</evidence>
<comment type="caution">
    <text evidence="9">The sequence shown here is derived from an EMBL/GenBank/DDBJ whole genome shotgun (WGS) entry which is preliminary data.</text>
</comment>
<dbReference type="GO" id="GO:0055085">
    <property type="term" value="P:transmembrane transport"/>
    <property type="evidence" value="ECO:0007669"/>
    <property type="project" value="InterPro"/>
</dbReference>
<dbReference type="CDD" id="cd06261">
    <property type="entry name" value="TM_PBP2"/>
    <property type="match status" value="1"/>
</dbReference>
<sequence length="317" mass="34647">MTYGGVKVEKPQGGTAVMNHQQRRLMKKNEASFLAGFLVLPAAVIVFVAMIVPLVYAMYMSFFQYGLGQESKAVFVFFDNYIRFFKDATALRSLWNTFLFMGLALFLELLLGIGIAILLTTIPAKLANVMRALFTMPLLISHVIVGLIWRYMYDPTYGLVYYVLSWFGLESFGGLQKTSTALFSIVLADAWHATPFLILVVSAGLTSIPHDLYEAAKIDGAGALQTLTKITLPMLSKVIVVITLIRGTDAFRVFDIIFALTGGGPANSTSSLSIYAYKQAFENNEMGYAMAVSVITLVGLLLIFGSLMKNSASGKAG</sequence>
<feature type="transmembrane region" description="Helical" evidence="7">
    <location>
        <begin position="182"/>
        <end position="206"/>
    </location>
</feature>
<comment type="subcellular location">
    <subcellularLocation>
        <location evidence="1 7">Cell membrane</location>
        <topology evidence="1 7">Multi-pass membrane protein</topology>
    </subcellularLocation>
</comment>
<name>A0A4V2J4P2_9BACL</name>
<dbReference type="SUPFAM" id="SSF161098">
    <property type="entry name" value="MetI-like"/>
    <property type="match status" value="1"/>
</dbReference>
<keyword evidence="10" id="KW-1185">Reference proteome</keyword>
<comment type="similarity">
    <text evidence="7">Belongs to the binding-protein-dependent transport system permease family.</text>
</comment>
<evidence type="ECO:0000256" key="5">
    <source>
        <dbReference type="ARBA" id="ARBA00022989"/>
    </source>
</evidence>
<dbReference type="Pfam" id="PF00528">
    <property type="entry name" value="BPD_transp_1"/>
    <property type="match status" value="1"/>
</dbReference>
<feature type="transmembrane region" description="Helical" evidence="7">
    <location>
        <begin position="33"/>
        <end position="59"/>
    </location>
</feature>
<keyword evidence="2 7" id="KW-0813">Transport</keyword>
<evidence type="ECO:0000313" key="10">
    <source>
        <dbReference type="Proteomes" id="UP000293142"/>
    </source>
</evidence>
<dbReference type="InterPro" id="IPR035906">
    <property type="entry name" value="MetI-like_sf"/>
</dbReference>
<organism evidence="9 10">
    <name type="scientific">Paenibacillus thalictri</name>
    <dbReference type="NCBI Taxonomy" id="2527873"/>
    <lineage>
        <taxon>Bacteria</taxon>
        <taxon>Bacillati</taxon>
        <taxon>Bacillota</taxon>
        <taxon>Bacilli</taxon>
        <taxon>Bacillales</taxon>
        <taxon>Paenibacillaceae</taxon>
        <taxon>Paenibacillus</taxon>
    </lineage>
</organism>
<keyword evidence="3" id="KW-1003">Cell membrane</keyword>
<keyword evidence="4 7" id="KW-0812">Transmembrane</keyword>
<evidence type="ECO:0000259" key="8">
    <source>
        <dbReference type="PROSITE" id="PS50928"/>
    </source>
</evidence>
<evidence type="ECO:0000256" key="1">
    <source>
        <dbReference type="ARBA" id="ARBA00004651"/>
    </source>
</evidence>
<dbReference type="Proteomes" id="UP000293142">
    <property type="component" value="Unassembled WGS sequence"/>
</dbReference>
<dbReference type="PANTHER" id="PTHR30193">
    <property type="entry name" value="ABC TRANSPORTER PERMEASE PROTEIN"/>
    <property type="match status" value="1"/>
</dbReference>
<accession>A0A4V2J4P2</accession>
<dbReference type="EMBL" id="SIRE01000004">
    <property type="protein sequence ID" value="TBL80632.1"/>
    <property type="molecule type" value="Genomic_DNA"/>
</dbReference>
<dbReference type="PROSITE" id="PS50928">
    <property type="entry name" value="ABC_TM1"/>
    <property type="match status" value="1"/>
</dbReference>
<protein>
    <submittedName>
        <fullName evidence="9">Sugar ABC transporter permease</fullName>
    </submittedName>
</protein>
<dbReference type="InterPro" id="IPR000515">
    <property type="entry name" value="MetI-like"/>
</dbReference>
<gene>
    <name evidence="9" type="ORF">EYB31_05225</name>
</gene>
<dbReference type="GO" id="GO:0005886">
    <property type="term" value="C:plasma membrane"/>
    <property type="evidence" value="ECO:0007669"/>
    <property type="project" value="UniProtKB-SubCell"/>
</dbReference>
<keyword evidence="5 7" id="KW-1133">Transmembrane helix</keyword>
<feature type="transmembrane region" description="Helical" evidence="7">
    <location>
        <begin position="98"/>
        <end position="120"/>
    </location>
</feature>
<dbReference type="InterPro" id="IPR051393">
    <property type="entry name" value="ABC_transporter_permease"/>
</dbReference>
<dbReference type="AlphaFoldDB" id="A0A4V2J4P2"/>
<feature type="transmembrane region" description="Helical" evidence="7">
    <location>
        <begin position="288"/>
        <end position="308"/>
    </location>
</feature>
<evidence type="ECO:0000256" key="2">
    <source>
        <dbReference type="ARBA" id="ARBA00022448"/>
    </source>
</evidence>
<feature type="transmembrane region" description="Helical" evidence="7">
    <location>
        <begin position="159"/>
        <end position="175"/>
    </location>
</feature>
<dbReference type="Gene3D" id="1.10.3720.10">
    <property type="entry name" value="MetI-like"/>
    <property type="match status" value="1"/>
</dbReference>
<proteinExistence type="inferred from homology"/>
<keyword evidence="6 7" id="KW-0472">Membrane</keyword>
<evidence type="ECO:0000256" key="3">
    <source>
        <dbReference type="ARBA" id="ARBA00022475"/>
    </source>
</evidence>
<evidence type="ECO:0000256" key="7">
    <source>
        <dbReference type="RuleBase" id="RU363032"/>
    </source>
</evidence>
<evidence type="ECO:0000313" key="9">
    <source>
        <dbReference type="EMBL" id="TBL80632.1"/>
    </source>
</evidence>
<dbReference type="OrthoDB" id="9809527at2"/>
<feature type="transmembrane region" description="Helical" evidence="7">
    <location>
        <begin position="132"/>
        <end position="153"/>
    </location>
</feature>
<feature type="domain" description="ABC transmembrane type-1" evidence="8">
    <location>
        <begin position="94"/>
        <end position="307"/>
    </location>
</feature>
<evidence type="ECO:0000256" key="4">
    <source>
        <dbReference type="ARBA" id="ARBA00022692"/>
    </source>
</evidence>
<dbReference type="PANTHER" id="PTHR30193:SF45">
    <property type="entry name" value="ABC TRANSPORTER PERMEASE PROTEIN"/>
    <property type="match status" value="1"/>
</dbReference>